<evidence type="ECO:0000313" key="2">
    <source>
        <dbReference type="Proteomes" id="UP000248706"/>
    </source>
</evidence>
<dbReference type="AlphaFoldDB" id="A0A328VIR1"/>
<organism evidence="1 2">
    <name type="scientific">Thermogemmatispora tikiterensis</name>
    <dbReference type="NCBI Taxonomy" id="1825093"/>
    <lineage>
        <taxon>Bacteria</taxon>
        <taxon>Bacillati</taxon>
        <taxon>Chloroflexota</taxon>
        <taxon>Ktedonobacteria</taxon>
        <taxon>Thermogemmatisporales</taxon>
        <taxon>Thermogemmatisporaceae</taxon>
        <taxon>Thermogemmatispora</taxon>
    </lineage>
</organism>
<evidence type="ECO:0000313" key="1">
    <source>
        <dbReference type="EMBL" id="RAQ96012.1"/>
    </source>
</evidence>
<dbReference type="OrthoDB" id="161504at2"/>
<name>A0A328VIR1_9CHLR</name>
<sequence length="157" mass="18428">MLTEEQINTIALLSDEVLYREAVAFMRQLLEEEDCEPLPMSQIQGLHAISLSLSYQELRRFVAHQNERNWPRDKENIKVFYKKLKEYMESMQKKRLKNEFHLLSDQGGPRQVIAQTEELMALLMAEFIQHLAAENSYLLAVQKQQSRQKKASSSRSK</sequence>
<dbReference type="RefSeq" id="WP_112429229.1">
    <property type="nucleotide sequence ID" value="NZ_MCIF01000002.1"/>
</dbReference>
<comment type="caution">
    <text evidence="1">The sequence shown here is derived from an EMBL/GenBank/DDBJ whole genome shotgun (WGS) entry which is preliminary data.</text>
</comment>
<dbReference type="EMBL" id="MCIF01000002">
    <property type="protein sequence ID" value="RAQ96012.1"/>
    <property type="molecule type" value="Genomic_DNA"/>
</dbReference>
<reference evidence="1 2" key="1">
    <citation type="submission" date="2016-08" db="EMBL/GenBank/DDBJ databases">
        <title>Analysis of Carbohydrate Active Enzymes in Thermogemmatispora T81 Reveals Carbohydrate Degradation Ability.</title>
        <authorList>
            <person name="Tomazini A."/>
            <person name="Lal S."/>
            <person name="Stott M."/>
            <person name="Henrissat B."/>
            <person name="Polikarpov I."/>
            <person name="Sparling R."/>
            <person name="Levin D.B."/>
        </authorList>
    </citation>
    <scope>NUCLEOTIDE SEQUENCE [LARGE SCALE GENOMIC DNA]</scope>
    <source>
        <strain evidence="1 2">T81</strain>
    </source>
</reference>
<proteinExistence type="predicted"/>
<accession>A0A328VIR1</accession>
<dbReference type="Proteomes" id="UP000248706">
    <property type="component" value="Unassembled WGS sequence"/>
</dbReference>
<gene>
    <name evidence="1" type="ORF">A4R35_10745</name>
</gene>
<protein>
    <submittedName>
        <fullName evidence="1">Uncharacterized protein</fullName>
    </submittedName>
</protein>
<keyword evidence="2" id="KW-1185">Reference proteome</keyword>